<protein>
    <submittedName>
        <fullName evidence="14">Zinc finger protein 615 isoform 2</fullName>
    </submittedName>
</protein>
<keyword evidence="3" id="KW-0479">Metal-binding</keyword>
<accession>A0A480KEM0</accession>
<dbReference type="FunFam" id="3.30.160.60:FF:000006">
    <property type="entry name" value="Zinc finger protein 184 (Kruppel-like)"/>
    <property type="match status" value="1"/>
</dbReference>
<dbReference type="InterPro" id="IPR036236">
    <property type="entry name" value="Znf_C2H2_sf"/>
</dbReference>
<feature type="domain" description="KRAB" evidence="13">
    <location>
        <begin position="8"/>
        <end position="111"/>
    </location>
</feature>
<name>A0A480KEM0_PIG</name>
<evidence type="ECO:0000256" key="1">
    <source>
        <dbReference type="ARBA" id="ARBA00004123"/>
    </source>
</evidence>
<evidence type="ECO:0000256" key="6">
    <source>
        <dbReference type="ARBA" id="ARBA00022833"/>
    </source>
</evidence>
<dbReference type="EMBL" id="DQIR01122372">
    <property type="protein sequence ID" value="HDA77848.1"/>
    <property type="molecule type" value="Transcribed_RNA"/>
</dbReference>
<proteinExistence type="inferred from homology"/>
<dbReference type="InterPro" id="IPR013087">
    <property type="entry name" value="Znf_C2H2_type"/>
</dbReference>
<dbReference type="PROSITE" id="PS50805">
    <property type="entry name" value="KRAB"/>
    <property type="match status" value="1"/>
</dbReference>
<dbReference type="GO" id="GO:0045892">
    <property type="term" value="P:negative regulation of DNA-templated transcription"/>
    <property type="evidence" value="ECO:0007669"/>
    <property type="project" value="UniProtKB-ARBA"/>
</dbReference>
<dbReference type="SUPFAM" id="SSF109640">
    <property type="entry name" value="KRAB domain (Kruppel-associated box)"/>
    <property type="match status" value="1"/>
</dbReference>
<dbReference type="SMART" id="SM00349">
    <property type="entry name" value="KRAB"/>
    <property type="match status" value="1"/>
</dbReference>
<dbReference type="PANTHER" id="PTHR23234">
    <property type="entry name" value="ZNF44 PROTEIN"/>
    <property type="match status" value="1"/>
</dbReference>
<dbReference type="AlphaFoldDB" id="A0A480KEM0"/>
<dbReference type="SUPFAM" id="SSF57667">
    <property type="entry name" value="beta-beta-alpha zinc fingers"/>
    <property type="match status" value="2"/>
</dbReference>
<evidence type="ECO:0000259" key="12">
    <source>
        <dbReference type="PROSITE" id="PS50157"/>
    </source>
</evidence>
<feature type="domain" description="C2H2-type" evidence="12">
    <location>
        <begin position="265"/>
        <end position="292"/>
    </location>
</feature>
<evidence type="ECO:0000259" key="13">
    <source>
        <dbReference type="PROSITE" id="PS50805"/>
    </source>
</evidence>
<evidence type="ECO:0000256" key="9">
    <source>
        <dbReference type="ARBA" id="ARBA00023163"/>
    </source>
</evidence>
<dbReference type="InterPro" id="IPR001909">
    <property type="entry name" value="KRAB"/>
</dbReference>
<keyword evidence="9" id="KW-0804">Transcription</keyword>
<dbReference type="GO" id="GO:0003700">
    <property type="term" value="F:DNA-binding transcription factor activity"/>
    <property type="evidence" value="ECO:0007669"/>
    <property type="project" value="UniProtKB-ARBA"/>
</dbReference>
<keyword evidence="10" id="KW-0539">Nucleus</keyword>
<keyword evidence="8" id="KW-0238">DNA-binding</keyword>
<evidence type="ECO:0000256" key="7">
    <source>
        <dbReference type="ARBA" id="ARBA00023015"/>
    </source>
</evidence>
<evidence type="ECO:0000313" key="14">
    <source>
        <dbReference type="EMBL" id="HDA58687.1"/>
    </source>
</evidence>
<evidence type="ECO:0000256" key="10">
    <source>
        <dbReference type="ARBA" id="ARBA00023242"/>
    </source>
</evidence>
<dbReference type="FunFam" id="3.30.160.60:FF:000566">
    <property type="entry name" value="zinc finger protein 133 isoform X2"/>
    <property type="match status" value="1"/>
</dbReference>
<dbReference type="Pfam" id="PF00096">
    <property type="entry name" value="zf-C2H2"/>
    <property type="match status" value="3"/>
</dbReference>
<dbReference type="CDD" id="cd07765">
    <property type="entry name" value="KRAB_A-box"/>
    <property type="match status" value="1"/>
</dbReference>
<feature type="domain" description="C2H2-type" evidence="12">
    <location>
        <begin position="293"/>
        <end position="320"/>
    </location>
</feature>
<evidence type="ECO:0000256" key="3">
    <source>
        <dbReference type="ARBA" id="ARBA00022723"/>
    </source>
</evidence>
<dbReference type="SMART" id="SM00355">
    <property type="entry name" value="ZnF_C2H2"/>
    <property type="match status" value="3"/>
</dbReference>
<evidence type="ECO:0000256" key="8">
    <source>
        <dbReference type="ARBA" id="ARBA00023125"/>
    </source>
</evidence>
<dbReference type="GO" id="GO:0008270">
    <property type="term" value="F:zinc ion binding"/>
    <property type="evidence" value="ECO:0007669"/>
    <property type="project" value="UniProtKB-KW"/>
</dbReference>
<dbReference type="PROSITE" id="PS50157">
    <property type="entry name" value="ZINC_FINGER_C2H2_2"/>
    <property type="match status" value="3"/>
</dbReference>
<evidence type="ECO:0000256" key="5">
    <source>
        <dbReference type="ARBA" id="ARBA00022771"/>
    </source>
</evidence>
<dbReference type="InterPro" id="IPR050758">
    <property type="entry name" value="Znf_C2H2-type"/>
</dbReference>
<comment type="similarity">
    <text evidence="2">Belongs to the krueppel C2H2-type zinc-finger protein family.</text>
</comment>
<evidence type="ECO:0000256" key="11">
    <source>
        <dbReference type="PROSITE-ProRule" id="PRU00042"/>
    </source>
</evidence>
<dbReference type="FunFam" id="3.30.160.60:FF:000446">
    <property type="entry name" value="Zinc finger protein"/>
    <property type="match status" value="1"/>
</dbReference>
<dbReference type="FunFam" id="3.30.160.60:FF:000139">
    <property type="entry name" value="zinc finger protein 1 homolog"/>
    <property type="match status" value="1"/>
</dbReference>
<dbReference type="InterPro" id="IPR036051">
    <property type="entry name" value="KRAB_dom_sf"/>
</dbReference>
<dbReference type="GO" id="GO:0003677">
    <property type="term" value="F:DNA binding"/>
    <property type="evidence" value="ECO:0007669"/>
    <property type="project" value="UniProtKB-KW"/>
</dbReference>
<keyword evidence="6" id="KW-0862">Zinc</keyword>
<feature type="domain" description="C2H2-type" evidence="12">
    <location>
        <begin position="237"/>
        <end position="264"/>
    </location>
</feature>
<keyword evidence="5 11" id="KW-0863">Zinc-finger</keyword>
<evidence type="ECO:0000256" key="2">
    <source>
        <dbReference type="ARBA" id="ARBA00006991"/>
    </source>
</evidence>
<dbReference type="EMBL" id="DQIR01103211">
    <property type="protein sequence ID" value="HDA58687.1"/>
    <property type="molecule type" value="Transcribed_RNA"/>
</dbReference>
<dbReference type="Gene3D" id="3.30.160.60">
    <property type="entry name" value="Classic Zinc Finger"/>
    <property type="match status" value="4"/>
</dbReference>
<keyword evidence="4" id="KW-0677">Repeat</keyword>
<dbReference type="Pfam" id="PF01352">
    <property type="entry name" value="KRAB"/>
    <property type="match status" value="1"/>
</dbReference>
<evidence type="ECO:0000256" key="4">
    <source>
        <dbReference type="ARBA" id="ARBA00022737"/>
    </source>
</evidence>
<dbReference type="PROSITE" id="PS00028">
    <property type="entry name" value="ZINC_FINGER_C2H2_1"/>
    <property type="match status" value="3"/>
</dbReference>
<comment type="subcellular location">
    <subcellularLocation>
        <location evidence="1">Nucleus</location>
    </subcellularLocation>
</comment>
<keyword evidence="7" id="KW-0805">Transcription regulation</keyword>
<dbReference type="PANTHER" id="PTHR23234:SF10">
    <property type="entry name" value="RIKEN CDNA 6720489N17 GENE-RELATED"/>
    <property type="match status" value="1"/>
</dbReference>
<dbReference type="GO" id="GO:0005634">
    <property type="term" value="C:nucleus"/>
    <property type="evidence" value="ECO:0007669"/>
    <property type="project" value="UniProtKB-SubCell"/>
</dbReference>
<sequence>MIQAQGTLTFDDVAVDFTWEEWQLLTPAQKDLFRDVMLENYRNLVAVGCQASELAVLSVVDLGGQPRAMGNDIRYWSHSGDQVSQPDTLSRWEGGEELGPVEDAVSCGICPEIWEVDDPLQHHLQNQSIQKSVGKCHEHNTFADIVNQRESHFLLKQNGDMFDLHEKMLKSNVSFENQKRSCNLKNSAEFKGNGNSFLHANHERYFTEITFPVSAKPINTKPQSTKQQRIHNIEKTHVCGECGKAFLKMSQLFYHQRVHTREKPHGCSMCGKAFSRKSRLTEHQRIHTGLKDYECTECDKTFLKKSQFNIHQKTHMGEKPYTCSECGKTFIKKCLLLEFPSWCSG</sequence>
<organism evidence="14">
    <name type="scientific">Sus scrofa</name>
    <name type="common">Pig</name>
    <dbReference type="NCBI Taxonomy" id="9823"/>
    <lineage>
        <taxon>Eukaryota</taxon>
        <taxon>Metazoa</taxon>
        <taxon>Chordata</taxon>
        <taxon>Craniata</taxon>
        <taxon>Vertebrata</taxon>
        <taxon>Euteleostomi</taxon>
        <taxon>Mammalia</taxon>
        <taxon>Eutheria</taxon>
        <taxon>Laurasiatheria</taxon>
        <taxon>Artiodactyla</taxon>
        <taxon>Suina</taxon>
        <taxon>Suidae</taxon>
        <taxon>Sus</taxon>
    </lineage>
</organism>
<dbReference type="Gene3D" id="6.10.140.140">
    <property type="match status" value="1"/>
</dbReference>
<reference evidence="14" key="1">
    <citation type="journal article" date="2019" name="PeerJ">
        <title>Genes of the pig, Sus scrofa, reconstructed with EvidentialGene.</title>
        <authorList>
            <person name="Gilbert D.G."/>
        </authorList>
    </citation>
    <scope>NUCLEOTIDE SEQUENCE</scope>
</reference>